<organism evidence="2">
    <name type="scientific">Oceanithermus profundus</name>
    <dbReference type="NCBI Taxonomy" id="187137"/>
    <lineage>
        <taxon>Bacteria</taxon>
        <taxon>Thermotogati</taxon>
        <taxon>Deinococcota</taxon>
        <taxon>Deinococci</taxon>
        <taxon>Thermales</taxon>
        <taxon>Thermaceae</taxon>
        <taxon>Oceanithermus</taxon>
    </lineage>
</organism>
<sequence length="176" mass="18547">MKRLWISAALLMGLALASTPAYPENSAGLGYAHPGAGVFSIGAVLPVAPLGLDTGLELELRYPRLGVSATGKLLVLPSLTVGGQFMAVGVYTELRYADPGRFGGYLGGGLSWDLPPMGPVEGVLSAQLGVGYFPKGSLLRSLFGYGLGLRLYYDPVALELATNDRDVVRASLLYLW</sequence>
<feature type="signal peptide" evidence="1">
    <location>
        <begin position="1"/>
        <end position="23"/>
    </location>
</feature>
<dbReference type="EMBL" id="DRPZ01000193">
    <property type="protein sequence ID" value="HGY09840.1"/>
    <property type="molecule type" value="Genomic_DNA"/>
</dbReference>
<keyword evidence="1" id="KW-0732">Signal</keyword>
<feature type="chain" id="PRO_5027575473" evidence="1">
    <location>
        <begin position="24"/>
        <end position="176"/>
    </location>
</feature>
<evidence type="ECO:0000256" key="1">
    <source>
        <dbReference type="SAM" id="SignalP"/>
    </source>
</evidence>
<proteinExistence type="predicted"/>
<accession>A0A7C4ZRT1</accession>
<reference evidence="2" key="1">
    <citation type="journal article" date="2020" name="mSystems">
        <title>Genome- and Community-Level Interaction Insights into Carbon Utilization and Element Cycling Functions of Hydrothermarchaeota in Hydrothermal Sediment.</title>
        <authorList>
            <person name="Zhou Z."/>
            <person name="Liu Y."/>
            <person name="Xu W."/>
            <person name="Pan J."/>
            <person name="Luo Z.H."/>
            <person name="Li M."/>
        </authorList>
    </citation>
    <scope>NUCLEOTIDE SEQUENCE [LARGE SCALE GENOMIC DNA]</scope>
    <source>
        <strain evidence="2">HyVt-570</strain>
    </source>
</reference>
<name>A0A7C4ZRT1_9DEIN</name>
<evidence type="ECO:0000313" key="2">
    <source>
        <dbReference type="EMBL" id="HGY09840.1"/>
    </source>
</evidence>
<dbReference type="Proteomes" id="UP000885759">
    <property type="component" value="Unassembled WGS sequence"/>
</dbReference>
<comment type="caution">
    <text evidence="2">The sequence shown here is derived from an EMBL/GenBank/DDBJ whole genome shotgun (WGS) entry which is preliminary data.</text>
</comment>
<gene>
    <name evidence="2" type="ORF">ENK37_07300</name>
</gene>
<protein>
    <submittedName>
        <fullName evidence="2">Bioflim formation protein</fullName>
    </submittedName>
</protein>
<dbReference type="AlphaFoldDB" id="A0A7C4ZRT1"/>